<name>A0A081N614_9GAMM</name>
<sequence>MLTQSDCASGGCLSVDEARDLSYAFSKINMSWSEFIYHHWDNAALAALGFIGYNGFMYHQELRSAFKVAKYAAVRVIVKRELGDIEGWYIKRKPIETFGKKITNYKVDGVFKKNSHDLSVLASSLKNSGAWVIAGYALKTLSDSMLGDKGAYYYFLRKYTGQDVFLDNYSYCGSFLYGFHQAQANSEVSFGYPAKEYFKISLDMALFNHLILAFVNSTALVKLQKAETTFDNTLFTGAEKKNLAKVTPTCTLYDQTCGQTMTKLSEMKHCFLLSFEAEDAFGNAVAYMNFCPGSAPDSAVLQLSSDSTWYQISKDQIDWLVRRLVDILNAYRLNLYKTIKLDSIPPEPS</sequence>
<dbReference type="EMBL" id="JOKG01000003">
    <property type="protein sequence ID" value="KEQ13887.1"/>
    <property type="molecule type" value="Genomic_DNA"/>
</dbReference>
<dbReference type="Proteomes" id="UP000028006">
    <property type="component" value="Unassembled WGS sequence"/>
</dbReference>
<evidence type="ECO:0000313" key="1">
    <source>
        <dbReference type="EMBL" id="KEQ13887.1"/>
    </source>
</evidence>
<reference evidence="1 2" key="1">
    <citation type="submission" date="2014-06" db="EMBL/GenBank/DDBJ databases">
        <title>Whole Genome Sequences of Three Symbiotic Endozoicomonas Bacteria.</title>
        <authorList>
            <person name="Neave M.J."/>
            <person name="Apprill A."/>
            <person name="Voolstra C.R."/>
        </authorList>
    </citation>
    <scope>NUCLEOTIDE SEQUENCE [LARGE SCALE GENOMIC DNA]</scope>
    <source>
        <strain evidence="1 2">LMG 24815</strain>
    </source>
</reference>
<dbReference type="RefSeq" id="WP_034877194.1">
    <property type="nucleotide sequence ID" value="NZ_JOKG01000003.1"/>
</dbReference>
<comment type="caution">
    <text evidence="1">The sequence shown here is derived from an EMBL/GenBank/DDBJ whole genome shotgun (WGS) entry which is preliminary data.</text>
</comment>
<keyword evidence="2" id="KW-1185">Reference proteome</keyword>
<proteinExistence type="predicted"/>
<accession>A0A081N614</accession>
<evidence type="ECO:0000313" key="2">
    <source>
        <dbReference type="Proteomes" id="UP000028006"/>
    </source>
</evidence>
<protein>
    <submittedName>
        <fullName evidence="1">Uncharacterized protein</fullName>
    </submittedName>
</protein>
<gene>
    <name evidence="1" type="ORF">GZ77_16685</name>
</gene>
<organism evidence="1 2">
    <name type="scientific">Endozoicomonas montiporae</name>
    <dbReference type="NCBI Taxonomy" id="1027273"/>
    <lineage>
        <taxon>Bacteria</taxon>
        <taxon>Pseudomonadati</taxon>
        <taxon>Pseudomonadota</taxon>
        <taxon>Gammaproteobacteria</taxon>
        <taxon>Oceanospirillales</taxon>
        <taxon>Endozoicomonadaceae</taxon>
        <taxon>Endozoicomonas</taxon>
    </lineage>
</organism>
<dbReference type="AlphaFoldDB" id="A0A081N614"/>